<comment type="caution">
    <text evidence="1">The sequence shown here is derived from an EMBL/GenBank/DDBJ whole genome shotgun (WGS) entry which is preliminary data.</text>
</comment>
<dbReference type="Proteomes" id="UP000178606">
    <property type="component" value="Unassembled WGS sequence"/>
</dbReference>
<evidence type="ECO:0000313" key="1">
    <source>
        <dbReference type="EMBL" id="OGG51881.1"/>
    </source>
</evidence>
<dbReference type="GO" id="GO:0005975">
    <property type="term" value="P:carbohydrate metabolic process"/>
    <property type="evidence" value="ECO:0007669"/>
    <property type="project" value="InterPro"/>
</dbReference>
<evidence type="ECO:0000313" key="2">
    <source>
        <dbReference type="Proteomes" id="UP000178606"/>
    </source>
</evidence>
<name>A0A1F6CSA4_HANXR</name>
<sequence>MKTYYEDTVPDTLDLAERARLGLNYFTEVIQEHRDYEMCLSADLDKSRPPYMRCHTSDIGACQAKAMEAMAFLRLMSGSAQNLEREGKMVDMMVSLLGEDGLHWVPGSPDRPWLGIPEPFAMIHGQGRMLRAMIAWYQYTGDPAWKRRADRMVDGMDRVLAAHREDYAYFPVQGFYEKEYMRSCYTRRGWKETAEPSNEKSGEEGSLFNHQGHIPGALATWYGLTGNEQALRLSGELVRFYTRPQFWADFGQEYPMVAGAEHAHWQGHFHGYLNTLRAILEYAVAVNDARLKAFVRDGYEWARQAGFARIGYVGDVQGCGCGRLIGLAVKLTDAGIGDYWEDVDQYIHNQGVEMQITPEDRDYLWGLSEGKPAPPGQDRISGDIASTDRVIERIMGGFAGRIAKNVVWLCCSPHGSMGLFYAWDGTLRCADGVARVNLLLNRASPWMDIDSHLPYEGRVVLKNKTAREAFVRIPLWVDRSAVRATLGGEVLTNVWFGNYLRFEGLRPGDSLTLRFPVVEMTEEWTVPKLRQSFPGPDQQVHTCRFKGNTLVDISPPLVPGCPLYSRRSHFLKNEAPMTKVTRFVTPLRLKW</sequence>
<dbReference type="SUPFAM" id="SSF48208">
    <property type="entry name" value="Six-hairpin glycosidases"/>
    <property type="match status" value="1"/>
</dbReference>
<reference evidence="1 2" key="1">
    <citation type="journal article" date="2016" name="Nat. Commun.">
        <title>Thousands of microbial genomes shed light on interconnected biogeochemical processes in an aquifer system.</title>
        <authorList>
            <person name="Anantharaman K."/>
            <person name="Brown C.T."/>
            <person name="Hug L.A."/>
            <person name="Sharon I."/>
            <person name="Castelle C.J."/>
            <person name="Probst A.J."/>
            <person name="Thomas B.C."/>
            <person name="Singh A."/>
            <person name="Wilkins M.J."/>
            <person name="Karaoz U."/>
            <person name="Brodie E.L."/>
            <person name="Williams K.H."/>
            <person name="Hubbard S.S."/>
            <person name="Banfield J.F."/>
        </authorList>
    </citation>
    <scope>NUCLEOTIDE SEQUENCE [LARGE SCALE GENOMIC DNA]</scope>
    <source>
        <strain evidence="2">RIFCSPLOWO2_12_FULL_64_10</strain>
    </source>
</reference>
<organism evidence="1 2">
    <name type="scientific">Handelsmanbacteria sp. (strain RIFCSPLOWO2_12_FULL_64_10)</name>
    <dbReference type="NCBI Taxonomy" id="1817868"/>
    <lineage>
        <taxon>Bacteria</taxon>
        <taxon>Candidatus Handelsmaniibacteriota</taxon>
    </lineage>
</organism>
<accession>A0A1F6CSA4</accession>
<protein>
    <submittedName>
        <fullName evidence="1">Uncharacterized protein</fullName>
    </submittedName>
</protein>
<dbReference type="AlphaFoldDB" id="A0A1F6CSA4"/>
<gene>
    <name evidence="1" type="ORF">A3F84_08465</name>
</gene>
<dbReference type="InterPro" id="IPR008928">
    <property type="entry name" value="6-hairpin_glycosidase_sf"/>
</dbReference>
<dbReference type="EMBL" id="MFKF01000164">
    <property type="protein sequence ID" value="OGG51881.1"/>
    <property type="molecule type" value="Genomic_DNA"/>
</dbReference>
<proteinExistence type="predicted"/>